<sequence>MTPAEAHPVVRVLVVDDEPLVRSGFRFVLGIDASIDVIGETSDGEAAIEFVRAHRPDVVLMDVRMPGMGGPAATSVIVSQSTARVLAMTSIDSENQLVQMLVAGASGYLLKDEAPDRIIDAVHRTAQGDTVVSGRSTAQLVRRAIESEDGAGRLVAKERVTALTGRERDVAEGVARGETNHEIGVALHISAGTVKAHLEQVFAKLGVRNRVQVGVIVERAGYGPAEV</sequence>
<dbReference type="Pfam" id="PF00072">
    <property type="entry name" value="Response_reg"/>
    <property type="match status" value="1"/>
</dbReference>
<accession>A0ABV3LIF2</accession>
<evidence type="ECO:0000256" key="4">
    <source>
        <dbReference type="ARBA" id="ARBA00023163"/>
    </source>
</evidence>
<protein>
    <submittedName>
        <fullName evidence="8">Response regulator transcription factor</fullName>
    </submittedName>
</protein>
<comment type="caution">
    <text evidence="8">The sequence shown here is derived from an EMBL/GenBank/DDBJ whole genome shotgun (WGS) entry which is preliminary data.</text>
</comment>
<reference evidence="8 9" key="1">
    <citation type="submission" date="2024-06" db="EMBL/GenBank/DDBJ databases">
        <title>The Natural Products Discovery Center: Release of the First 8490 Sequenced Strains for Exploring Actinobacteria Biosynthetic Diversity.</title>
        <authorList>
            <person name="Kalkreuter E."/>
            <person name="Kautsar S.A."/>
            <person name="Yang D."/>
            <person name="Bader C.D."/>
            <person name="Teijaro C.N."/>
            <person name="Fluegel L."/>
            <person name="Davis C.M."/>
            <person name="Simpson J.R."/>
            <person name="Lauterbach L."/>
            <person name="Steele A.D."/>
            <person name="Gui C."/>
            <person name="Meng S."/>
            <person name="Li G."/>
            <person name="Viehrig K."/>
            <person name="Ye F."/>
            <person name="Su P."/>
            <person name="Kiefer A.F."/>
            <person name="Nichols A."/>
            <person name="Cepeda A.J."/>
            <person name="Yan W."/>
            <person name="Fan B."/>
            <person name="Jiang Y."/>
            <person name="Adhikari A."/>
            <person name="Zheng C.-J."/>
            <person name="Schuster L."/>
            <person name="Cowan T.M."/>
            <person name="Smanski M.J."/>
            <person name="Chevrette M.G."/>
            <person name="De Carvalho L.P.S."/>
            <person name="Shen B."/>
        </authorList>
    </citation>
    <scope>NUCLEOTIDE SEQUENCE [LARGE SCALE GENOMIC DNA]</scope>
    <source>
        <strain evidence="8 9">NPDC077434</strain>
    </source>
</reference>
<dbReference type="RefSeq" id="WP_366233034.1">
    <property type="nucleotide sequence ID" value="NZ_JBFBMH010000015.1"/>
</dbReference>
<dbReference type="InterPro" id="IPR058245">
    <property type="entry name" value="NreC/VraR/RcsB-like_REC"/>
</dbReference>
<proteinExistence type="predicted"/>
<dbReference type="InterPro" id="IPR000792">
    <property type="entry name" value="Tscrpt_reg_LuxR_C"/>
</dbReference>
<gene>
    <name evidence="8" type="ORF">AB0301_11460</name>
</gene>
<dbReference type="EMBL" id="JBFBMH010000015">
    <property type="protein sequence ID" value="MEW1975677.1"/>
    <property type="molecule type" value="Genomic_DNA"/>
</dbReference>
<keyword evidence="3" id="KW-0238">DNA-binding</keyword>
<dbReference type="InterPro" id="IPR001789">
    <property type="entry name" value="Sig_transdc_resp-reg_receiver"/>
</dbReference>
<dbReference type="Proteomes" id="UP001553715">
    <property type="component" value="Unassembled WGS sequence"/>
</dbReference>
<keyword evidence="2" id="KW-0805">Transcription regulation</keyword>
<feature type="domain" description="HTH luxR-type" evidence="6">
    <location>
        <begin position="156"/>
        <end position="221"/>
    </location>
</feature>
<feature type="domain" description="Response regulatory" evidence="7">
    <location>
        <begin position="11"/>
        <end position="126"/>
    </location>
</feature>
<evidence type="ECO:0000259" key="6">
    <source>
        <dbReference type="PROSITE" id="PS50043"/>
    </source>
</evidence>
<name>A0ABV3LIF2_9MICO</name>
<dbReference type="InterPro" id="IPR016032">
    <property type="entry name" value="Sig_transdc_resp-reg_C-effctor"/>
</dbReference>
<dbReference type="SMART" id="SM00448">
    <property type="entry name" value="REC"/>
    <property type="match status" value="1"/>
</dbReference>
<evidence type="ECO:0000256" key="3">
    <source>
        <dbReference type="ARBA" id="ARBA00023125"/>
    </source>
</evidence>
<keyword evidence="1 5" id="KW-0597">Phosphoprotein</keyword>
<dbReference type="PROSITE" id="PS50043">
    <property type="entry name" value="HTH_LUXR_2"/>
    <property type="match status" value="1"/>
</dbReference>
<evidence type="ECO:0000256" key="1">
    <source>
        <dbReference type="ARBA" id="ARBA00022553"/>
    </source>
</evidence>
<evidence type="ECO:0000259" key="7">
    <source>
        <dbReference type="PROSITE" id="PS50110"/>
    </source>
</evidence>
<dbReference type="PANTHER" id="PTHR43214">
    <property type="entry name" value="TWO-COMPONENT RESPONSE REGULATOR"/>
    <property type="match status" value="1"/>
</dbReference>
<dbReference type="SUPFAM" id="SSF52172">
    <property type="entry name" value="CheY-like"/>
    <property type="match status" value="1"/>
</dbReference>
<evidence type="ECO:0000313" key="9">
    <source>
        <dbReference type="Proteomes" id="UP001553715"/>
    </source>
</evidence>
<dbReference type="Pfam" id="PF00196">
    <property type="entry name" value="GerE"/>
    <property type="match status" value="1"/>
</dbReference>
<dbReference type="PROSITE" id="PS50110">
    <property type="entry name" value="RESPONSE_REGULATORY"/>
    <property type="match status" value="1"/>
</dbReference>
<dbReference type="CDD" id="cd06170">
    <property type="entry name" value="LuxR_C_like"/>
    <property type="match status" value="1"/>
</dbReference>
<evidence type="ECO:0000256" key="5">
    <source>
        <dbReference type="PROSITE-ProRule" id="PRU00169"/>
    </source>
</evidence>
<evidence type="ECO:0000256" key="2">
    <source>
        <dbReference type="ARBA" id="ARBA00023015"/>
    </source>
</evidence>
<feature type="modified residue" description="4-aspartylphosphate" evidence="5">
    <location>
        <position position="62"/>
    </location>
</feature>
<dbReference type="InterPro" id="IPR011006">
    <property type="entry name" value="CheY-like_superfamily"/>
</dbReference>
<dbReference type="PRINTS" id="PR00038">
    <property type="entry name" value="HTHLUXR"/>
</dbReference>
<dbReference type="CDD" id="cd17535">
    <property type="entry name" value="REC_NarL-like"/>
    <property type="match status" value="1"/>
</dbReference>
<dbReference type="SUPFAM" id="SSF46894">
    <property type="entry name" value="C-terminal effector domain of the bipartite response regulators"/>
    <property type="match status" value="1"/>
</dbReference>
<dbReference type="SMART" id="SM00421">
    <property type="entry name" value="HTH_LUXR"/>
    <property type="match status" value="1"/>
</dbReference>
<dbReference type="Gene3D" id="3.40.50.2300">
    <property type="match status" value="1"/>
</dbReference>
<dbReference type="InterPro" id="IPR039420">
    <property type="entry name" value="WalR-like"/>
</dbReference>
<keyword evidence="4" id="KW-0804">Transcription</keyword>
<keyword evidence="9" id="KW-1185">Reference proteome</keyword>
<dbReference type="PANTHER" id="PTHR43214:SF24">
    <property type="entry name" value="TRANSCRIPTIONAL REGULATORY PROTEIN NARL-RELATED"/>
    <property type="match status" value="1"/>
</dbReference>
<evidence type="ECO:0000313" key="8">
    <source>
        <dbReference type="EMBL" id="MEW1975677.1"/>
    </source>
</evidence>
<organism evidence="8 9">
    <name type="scientific">Microbacterium profundi</name>
    <dbReference type="NCBI Taxonomy" id="450380"/>
    <lineage>
        <taxon>Bacteria</taxon>
        <taxon>Bacillati</taxon>
        <taxon>Actinomycetota</taxon>
        <taxon>Actinomycetes</taxon>
        <taxon>Micrococcales</taxon>
        <taxon>Microbacteriaceae</taxon>
        <taxon>Microbacterium</taxon>
    </lineage>
</organism>